<proteinExistence type="predicted"/>
<evidence type="ECO:0000256" key="4">
    <source>
        <dbReference type="SAM" id="Phobius"/>
    </source>
</evidence>
<dbReference type="InterPro" id="IPR007110">
    <property type="entry name" value="Ig-like_dom"/>
</dbReference>
<evidence type="ECO:0000256" key="1">
    <source>
        <dbReference type="ARBA" id="ARBA00023157"/>
    </source>
</evidence>
<feature type="domain" description="Ig-like" evidence="5">
    <location>
        <begin position="264"/>
        <end position="360"/>
    </location>
</feature>
<dbReference type="SMART" id="SM00407">
    <property type="entry name" value="IGc1"/>
    <property type="match status" value="1"/>
</dbReference>
<dbReference type="GO" id="GO:0005886">
    <property type="term" value="C:plasma membrane"/>
    <property type="evidence" value="ECO:0000318"/>
    <property type="project" value="GO_Central"/>
</dbReference>
<dbReference type="SUPFAM" id="SSF48726">
    <property type="entry name" value="Immunoglobulin"/>
    <property type="match status" value="2"/>
</dbReference>
<feature type="domain" description="Ig-like" evidence="5">
    <location>
        <begin position="154"/>
        <end position="253"/>
    </location>
</feature>
<evidence type="ECO:0000259" key="5">
    <source>
        <dbReference type="PROSITE" id="PS50835"/>
    </source>
</evidence>
<dbReference type="InterPro" id="IPR013106">
    <property type="entry name" value="Ig_V-set"/>
</dbReference>
<dbReference type="Gene3D" id="2.60.40.10">
    <property type="entry name" value="Immunoglobulins"/>
    <property type="match status" value="2"/>
</dbReference>
<dbReference type="GeneTree" id="ENSGT00960000186656"/>
<sequence length="424" mass="47187">MSVNEWCSKTFDCNQIFQEPNIELSRPCLGRAHSLRSPALENWKDNDISFIAGVRGEMTRVIQLPVTLLVSAGEEFTLNCTVRETGQQLEDHPVRFIKNVQLSKQRTGLVPKFHADFSITISTAGLGETYDCMKYEKGGRKDMQEATDVRGQTQEIIQVPETLSVSTGGELTLHCILMGSGSPGGVRWYKGPDRTQPAIYTQKDASPRVTRLVPESPTDFSITISNVRPEDAGTYYCVKYKKTSGTEVEETAGKGTMVSVIVPPNVRVETYPPPPVHLNGMVTLICNVEHFYPNVINVAWFMNNKSKMGTDEPMIKNSVGLFSLKNSLVVRATEEKNMSIFTCQVRHNFQPPINQTATLIIRPYTKEDCLLYSYPTGLWVGLFLSKILTGFFLLCLFLRKEHSKTTPGCRPGSARESGASKPSA</sequence>
<feature type="transmembrane region" description="Helical" evidence="4">
    <location>
        <begin position="378"/>
        <end position="398"/>
    </location>
</feature>
<dbReference type="InParanoid" id="A0A803U1B1"/>
<dbReference type="Pfam" id="PF07654">
    <property type="entry name" value="C1-set"/>
    <property type="match status" value="1"/>
</dbReference>
<dbReference type="InterPro" id="IPR013783">
    <property type="entry name" value="Ig-like_fold"/>
</dbReference>
<dbReference type="FunFam" id="2.60.40.10:FF:003586">
    <property type="match status" value="1"/>
</dbReference>
<dbReference type="SMART" id="SM00409">
    <property type="entry name" value="IG"/>
    <property type="match status" value="3"/>
</dbReference>
<dbReference type="InterPro" id="IPR051755">
    <property type="entry name" value="Ig-like_CS_Receptor"/>
</dbReference>
<evidence type="ECO:0000313" key="7">
    <source>
        <dbReference type="Proteomes" id="UP000001646"/>
    </source>
</evidence>
<dbReference type="PROSITE" id="PS50835">
    <property type="entry name" value="IG_LIKE"/>
    <property type="match status" value="2"/>
</dbReference>
<name>A0A803U1B1_ANOCA</name>
<dbReference type="Proteomes" id="UP000001646">
    <property type="component" value="Unplaced"/>
</dbReference>
<keyword evidence="4" id="KW-0472">Membrane</keyword>
<keyword evidence="4" id="KW-1133">Transmembrane helix</keyword>
<organism evidence="6 7">
    <name type="scientific">Anolis carolinensis</name>
    <name type="common">Green anole</name>
    <name type="synonym">American chameleon</name>
    <dbReference type="NCBI Taxonomy" id="28377"/>
    <lineage>
        <taxon>Eukaryota</taxon>
        <taxon>Metazoa</taxon>
        <taxon>Chordata</taxon>
        <taxon>Craniata</taxon>
        <taxon>Vertebrata</taxon>
        <taxon>Euteleostomi</taxon>
        <taxon>Lepidosauria</taxon>
        <taxon>Squamata</taxon>
        <taxon>Bifurcata</taxon>
        <taxon>Unidentata</taxon>
        <taxon>Episquamata</taxon>
        <taxon>Toxicofera</taxon>
        <taxon>Iguania</taxon>
        <taxon>Dactyloidae</taxon>
        <taxon>Anolis</taxon>
    </lineage>
</organism>
<feature type="region of interest" description="Disordered" evidence="3">
    <location>
        <begin position="403"/>
        <end position="424"/>
    </location>
</feature>
<dbReference type="Bgee" id="ENSACAG00000026651">
    <property type="expression patterns" value="Expressed in adrenal gland and 4 other cell types or tissues"/>
</dbReference>
<dbReference type="Ensembl" id="ENSACAT00000055271.1">
    <property type="protein sequence ID" value="ENSACAP00000041251.1"/>
    <property type="gene ID" value="ENSACAG00000026651.3"/>
</dbReference>
<accession>A0A803U1B1</accession>
<reference evidence="6" key="3">
    <citation type="submission" date="2025-09" db="UniProtKB">
        <authorList>
            <consortium name="Ensembl"/>
        </authorList>
    </citation>
    <scope>IDENTIFICATION</scope>
</reference>
<dbReference type="PANTHER" id="PTHR19971">
    <property type="entry name" value="SIGNAL-REGULATORY PROTEIN BETA"/>
    <property type="match status" value="1"/>
</dbReference>
<evidence type="ECO:0000313" key="6">
    <source>
        <dbReference type="Ensembl" id="ENSACAP00000041251.1"/>
    </source>
</evidence>
<keyword evidence="1" id="KW-1015">Disulfide bond</keyword>
<dbReference type="InterPro" id="IPR036179">
    <property type="entry name" value="Ig-like_dom_sf"/>
</dbReference>
<reference evidence="6" key="1">
    <citation type="submission" date="2009-12" db="EMBL/GenBank/DDBJ databases">
        <title>The Genome Sequence of Anolis carolinensis (Green Anole Lizard).</title>
        <authorList>
            <consortium name="The Genome Sequencing Platform"/>
            <person name="Di Palma F."/>
            <person name="Alfoldi J."/>
            <person name="Heiman D."/>
            <person name="Young S."/>
            <person name="Grabherr M."/>
            <person name="Johnson J."/>
            <person name="Lander E.S."/>
            <person name="Lindblad-Toh K."/>
        </authorList>
    </citation>
    <scope>NUCLEOTIDE SEQUENCE [LARGE SCALE GENOMIC DNA]</scope>
    <source>
        <strain evidence="6">JBL SC #1</strain>
    </source>
</reference>
<dbReference type="AlphaFoldDB" id="A0A803U1B1"/>
<dbReference type="InterPro" id="IPR003599">
    <property type="entry name" value="Ig_sub"/>
</dbReference>
<dbReference type="InterPro" id="IPR003597">
    <property type="entry name" value="Ig_C1-set"/>
</dbReference>
<evidence type="ECO:0000256" key="2">
    <source>
        <dbReference type="ARBA" id="ARBA00023180"/>
    </source>
</evidence>
<keyword evidence="4" id="KW-0812">Transmembrane</keyword>
<evidence type="ECO:0000256" key="3">
    <source>
        <dbReference type="SAM" id="MobiDB-lite"/>
    </source>
</evidence>
<keyword evidence="2" id="KW-0325">Glycoprotein</keyword>
<protein>
    <recommendedName>
        <fullName evidence="5">Ig-like domain-containing protein</fullName>
    </recommendedName>
</protein>
<keyword evidence="7" id="KW-1185">Reference proteome</keyword>
<reference evidence="6" key="2">
    <citation type="submission" date="2025-08" db="UniProtKB">
        <authorList>
            <consortium name="Ensembl"/>
        </authorList>
    </citation>
    <scope>IDENTIFICATION</scope>
</reference>
<dbReference type="Pfam" id="PF07686">
    <property type="entry name" value="V-set"/>
    <property type="match status" value="1"/>
</dbReference>
<dbReference type="SMART" id="SM00406">
    <property type="entry name" value="IGv"/>
    <property type="match status" value="1"/>
</dbReference>